<evidence type="ECO:0008006" key="5">
    <source>
        <dbReference type="Google" id="ProtNLM"/>
    </source>
</evidence>
<evidence type="ECO:0000256" key="1">
    <source>
        <dbReference type="SAM" id="MobiDB-lite"/>
    </source>
</evidence>
<organism evidence="3 4">
    <name type="scientific">Linnemannia exigua</name>
    <dbReference type="NCBI Taxonomy" id="604196"/>
    <lineage>
        <taxon>Eukaryota</taxon>
        <taxon>Fungi</taxon>
        <taxon>Fungi incertae sedis</taxon>
        <taxon>Mucoromycota</taxon>
        <taxon>Mortierellomycotina</taxon>
        <taxon>Mortierellomycetes</taxon>
        <taxon>Mortierellales</taxon>
        <taxon>Mortierellaceae</taxon>
        <taxon>Linnemannia</taxon>
    </lineage>
</organism>
<feature type="transmembrane region" description="Helical" evidence="2">
    <location>
        <begin position="90"/>
        <end position="110"/>
    </location>
</feature>
<feature type="transmembrane region" description="Helical" evidence="2">
    <location>
        <begin position="54"/>
        <end position="78"/>
    </location>
</feature>
<feature type="transmembrane region" description="Helical" evidence="2">
    <location>
        <begin position="215"/>
        <end position="235"/>
    </location>
</feature>
<dbReference type="PANTHER" id="PTHR38848:SF3">
    <property type="entry name" value="G-PROTEIN COUPLED RECEPTORS FAMILY 3 PROFILE DOMAIN-CONTAINING PROTEIN"/>
    <property type="match status" value="1"/>
</dbReference>
<feature type="region of interest" description="Disordered" evidence="1">
    <location>
        <begin position="269"/>
        <end position="308"/>
    </location>
</feature>
<gene>
    <name evidence="3" type="ORF">BGZ95_004803</name>
</gene>
<proteinExistence type="predicted"/>
<keyword evidence="2" id="KW-1133">Transmembrane helix</keyword>
<reference evidence="3" key="1">
    <citation type="journal article" date="2020" name="Fungal Divers.">
        <title>Resolving the Mortierellaceae phylogeny through synthesis of multi-gene phylogenetics and phylogenomics.</title>
        <authorList>
            <person name="Vandepol N."/>
            <person name="Liber J."/>
            <person name="Desiro A."/>
            <person name="Na H."/>
            <person name="Kennedy M."/>
            <person name="Barry K."/>
            <person name="Grigoriev I.V."/>
            <person name="Miller A.N."/>
            <person name="O'Donnell K."/>
            <person name="Stajich J.E."/>
            <person name="Bonito G."/>
        </authorList>
    </citation>
    <scope>NUCLEOTIDE SEQUENCE</scope>
    <source>
        <strain evidence="3">NRRL 28262</strain>
    </source>
</reference>
<feature type="transmembrane region" description="Helical" evidence="2">
    <location>
        <begin position="130"/>
        <end position="150"/>
    </location>
</feature>
<evidence type="ECO:0000313" key="3">
    <source>
        <dbReference type="EMBL" id="KAG0259047.1"/>
    </source>
</evidence>
<sequence>MDPPPTQHFDTTVKDAYRPETVEILSLFVSLTCITVMSLLFGRKTAGTRIGNINYARGLVIMLYFLSWLFSVIAAMLVQTNNYNQVSCTLSILVCIVLYASSKVVIYLFLTERVYVVTAVGITRWNSRMYKFNLGLITPYAVIFILAVYFRVADIRADDGHCMIGLKSTASIPLILYDTFICSWLTGLFVRALLSSTSMLQGPTKARLRDVARRTFIGSLFALLLSSANVASLVYFDGNQRGLYCLASCTLDVTLNAIVIHWVTSSAGRSKSDNRHHAGGNFRDRNSGVGGHVHNGNGGGNQQYAMQGMDKPVDPLASHISVSIESYVEDYHRMQMSSKPPHQTRAYSHVVE</sequence>
<dbReference type="AlphaFoldDB" id="A0AAD4D336"/>
<dbReference type="Proteomes" id="UP001194580">
    <property type="component" value="Unassembled WGS sequence"/>
</dbReference>
<evidence type="ECO:0000313" key="4">
    <source>
        <dbReference type="Proteomes" id="UP001194580"/>
    </source>
</evidence>
<keyword evidence="2" id="KW-0812">Transmembrane</keyword>
<feature type="compositionally biased region" description="Gly residues" evidence="1">
    <location>
        <begin position="288"/>
        <end position="301"/>
    </location>
</feature>
<keyword evidence="2" id="KW-0472">Membrane</keyword>
<feature type="compositionally biased region" description="Basic and acidic residues" evidence="1">
    <location>
        <begin position="270"/>
        <end position="286"/>
    </location>
</feature>
<feature type="transmembrane region" description="Helical" evidence="2">
    <location>
        <begin position="24"/>
        <end position="42"/>
    </location>
</feature>
<feature type="transmembrane region" description="Helical" evidence="2">
    <location>
        <begin position="170"/>
        <end position="194"/>
    </location>
</feature>
<comment type="caution">
    <text evidence="3">The sequence shown here is derived from an EMBL/GenBank/DDBJ whole genome shotgun (WGS) entry which is preliminary data.</text>
</comment>
<dbReference type="EMBL" id="JAAAIL010002237">
    <property type="protein sequence ID" value="KAG0259047.1"/>
    <property type="molecule type" value="Genomic_DNA"/>
</dbReference>
<keyword evidence="4" id="KW-1185">Reference proteome</keyword>
<evidence type="ECO:0000256" key="2">
    <source>
        <dbReference type="SAM" id="Phobius"/>
    </source>
</evidence>
<protein>
    <recommendedName>
        <fullName evidence="5">Transmembrane protein</fullName>
    </recommendedName>
</protein>
<name>A0AAD4D336_9FUNG</name>
<accession>A0AAD4D336</accession>
<dbReference type="PANTHER" id="PTHR38848">
    <property type="entry name" value="G-PROTEIN COUPLED RECEPTORS FAMILY 3 PROFILE DOMAIN-CONTAINING PROTEIN"/>
    <property type="match status" value="1"/>
</dbReference>